<dbReference type="WBParaSite" id="Pan_g17962.t1">
    <property type="protein sequence ID" value="Pan_g17962.t1"/>
    <property type="gene ID" value="Pan_g17962"/>
</dbReference>
<accession>A0A7E4VA42</accession>
<sequence length="91" mass="10578">MQGSILCRLLCLFLIVLIVIVSVEAAPRTEGFNVNPDLYLRFRKNSANAAQDNNVQPFIRFRKSLPLRLRILQRQPEYAPYMQYTSDSMMI</sequence>
<evidence type="ECO:0000256" key="1">
    <source>
        <dbReference type="SAM" id="SignalP"/>
    </source>
</evidence>
<name>A0A7E4VA42_PANRE</name>
<protein>
    <submittedName>
        <fullName evidence="3">Neurotransmitter-gated ion-channel ligand-binding domain-containing protein</fullName>
    </submittedName>
</protein>
<organism evidence="2 3">
    <name type="scientific">Panagrellus redivivus</name>
    <name type="common">Microworm</name>
    <dbReference type="NCBI Taxonomy" id="6233"/>
    <lineage>
        <taxon>Eukaryota</taxon>
        <taxon>Metazoa</taxon>
        <taxon>Ecdysozoa</taxon>
        <taxon>Nematoda</taxon>
        <taxon>Chromadorea</taxon>
        <taxon>Rhabditida</taxon>
        <taxon>Tylenchina</taxon>
        <taxon>Panagrolaimomorpha</taxon>
        <taxon>Panagrolaimoidea</taxon>
        <taxon>Panagrolaimidae</taxon>
        <taxon>Panagrellus</taxon>
    </lineage>
</organism>
<feature type="chain" id="PRO_5028986933" evidence="1">
    <location>
        <begin position="26"/>
        <end position="91"/>
    </location>
</feature>
<keyword evidence="1" id="KW-0732">Signal</keyword>
<reference evidence="3" key="2">
    <citation type="submission" date="2020-10" db="UniProtKB">
        <authorList>
            <consortium name="WormBaseParasite"/>
        </authorList>
    </citation>
    <scope>IDENTIFICATION</scope>
</reference>
<evidence type="ECO:0000313" key="2">
    <source>
        <dbReference type="Proteomes" id="UP000492821"/>
    </source>
</evidence>
<feature type="signal peptide" evidence="1">
    <location>
        <begin position="1"/>
        <end position="25"/>
    </location>
</feature>
<proteinExistence type="predicted"/>
<keyword evidence="2" id="KW-1185">Reference proteome</keyword>
<reference evidence="2" key="1">
    <citation type="journal article" date="2013" name="Genetics">
        <title>The draft genome and transcriptome of Panagrellus redivivus are shaped by the harsh demands of a free-living lifestyle.</title>
        <authorList>
            <person name="Srinivasan J."/>
            <person name="Dillman A.R."/>
            <person name="Macchietto M.G."/>
            <person name="Heikkinen L."/>
            <person name="Lakso M."/>
            <person name="Fracchia K.M."/>
            <person name="Antoshechkin I."/>
            <person name="Mortazavi A."/>
            <person name="Wong G."/>
            <person name="Sternberg P.W."/>
        </authorList>
    </citation>
    <scope>NUCLEOTIDE SEQUENCE [LARGE SCALE GENOMIC DNA]</scope>
    <source>
        <strain evidence="2">MT8872</strain>
    </source>
</reference>
<evidence type="ECO:0000313" key="3">
    <source>
        <dbReference type="WBParaSite" id="Pan_g17962.t1"/>
    </source>
</evidence>
<dbReference type="Proteomes" id="UP000492821">
    <property type="component" value="Unassembled WGS sequence"/>
</dbReference>
<dbReference type="AlphaFoldDB" id="A0A7E4VA42"/>